<dbReference type="Proteomes" id="UP001590951">
    <property type="component" value="Unassembled WGS sequence"/>
</dbReference>
<feature type="compositionally biased region" description="Low complexity" evidence="1">
    <location>
        <begin position="429"/>
        <end position="439"/>
    </location>
</feature>
<organism evidence="2 3">
    <name type="scientific">Lepraria finkii</name>
    <dbReference type="NCBI Taxonomy" id="1340010"/>
    <lineage>
        <taxon>Eukaryota</taxon>
        <taxon>Fungi</taxon>
        <taxon>Dikarya</taxon>
        <taxon>Ascomycota</taxon>
        <taxon>Pezizomycotina</taxon>
        <taxon>Lecanoromycetes</taxon>
        <taxon>OSLEUM clade</taxon>
        <taxon>Lecanoromycetidae</taxon>
        <taxon>Lecanorales</taxon>
        <taxon>Lecanorineae</taxon>
        <taxon>Stereocaulaceae</taxon>
        <taxon>Lepraria</taxon>
    </lineage>
</organism>
<reference evidence="2 3" key="1">
    <citation type="submission" date="2024-09" db="EMBL/GenBank/DDBJ databases">
        <title>Rethinking Asexuality: The Enigmatic Case of Functional Sexual Genes in Lepraria (Stereocaulaceae).</title>
        <authorList>
            <person name="Doellman M."/>
            <person name="Sun Y."/>
            <person name="Barcenas-Pena A."/>
            <person name="Lumbsch H.T."/>
            <person name="Grewe F."/>
        </authorList>
    </citation>
    <scope>NUCLEOTIDE SEQUENCE [LARGE SCALE GENOMIC DNA]</scope>
    <source>
        <strain evidence="2 3">Grewe 0041</strain>
    </source>
</reference>
<evidence type="ECO:0008006" key="4">
    <source>
        <dbReference type="Google" id="ProtNLM"/>
    </source>
</evidence>
<dbReference type="InterPro" id="IPR022698">
    <property type="entry name" value="OrsD"/>
</dbReference>
<sequence>MASVSQEVIDRVNRYVQQVPEYRLVACSQCRHAIWPQESRAHFAGAKHDVPSKVVADISQVIQLWTQLIRNRDELEIPLSVNHAIPPLDVFQDGILCVAAPERCHYICRNPDKIRQHMLRQHQITPYRRRGRPSLITQLQAGAGEPLWKTVACQRFFPSRQGSQYFEVRQPPPTACSPIASSNPLQRVVPAWEQAEKALDQRRQAIEWKDGRVIDEGDIREVNPWLERAGWHIYLAGIEREKLLESVEEPEEENEPILARVWRAMDEMMRHCQQTVIRRVGVSVRMEAIRTEKHQTRYQPLQAYMDGQSIQQYSRPWKQMVMFIGRTQGLYEWTVPKYKLRGRQRTAWRGLMRLAAASSREPTASSRELTASSRELTASSPEPTASSPEPTARSPEPTASSPEPTASSPEPTASSPEPEASNPVEDSPESSGEQAQSQEEQSRLEALPKACLDFCIALLDEQMTQKEYHSAIVYALAVLGVKAEGWLGPDRYPPILSAIIKISRFMVIQDIFETAGPVESDASESESACSPVSEPNRVCSRSRGRYGEPRPDCLALVSAAMDRFMVRGSHSPMQWMLDLRTYGLKIHYNTTAEGSIDWVGDQILYRNIQFTMAELRGMVHGLVAETQQILMDELMFGLHAPVIP</sequence>
<evidence type="ECO:0000256" key="1">
    <source>
        <dbReference type="SAM" id="MobiDB-lite"/>
    </source>
</evidence>
<accession>A0ABR4AFM4</accession>
<protein>
    <recommendedName>
        <fullName evidence="4">C2H2-type domain-containing protein</fullName>
    </recommendedName>
</protein>
<proteinExistence type="predicted"/>
<feature type="compositionally biased region" description="Low complexity" evidence="1">
    <location>
        <begin position="377"/>
        <end position="421"/>
    </location>
</feature>
<dbReference type="EMBL" id="JBHFEH010000188">
    <property type="protein sequence ID" value="KAL2044593.1"/>
    <property type="molecule type" value="Genomic_DNA"/>
</dbReference>
<comment type="caution">
    <text evidence="2">The sequence shown here is derived from an EMBL/GenBank/DDBJ whole genome shotgun (WGS) entry which is preliminary data.</text>
</comment>
<gene>
    <name evidence="2" type="ORF">ABVK25_012340</name>
</gene>
<dbReference type="Pfam" id="PF12013">
    <property type="entry name" value="OrsD"/>
    <property type="match status" value="1"/>
</dbReference>
<evidence type="ECO:0000313" key="3">
    <source>
        <dbReference type="Proteomes" id="UP001590951"/>
    </source>
</evidence>
<name>A0ABR4AFM4_9LECA</name>
<feature type="compositionally biased region" description="Polar residues" evidence="1">
    <location>
        <begin position="360"/>
        <end position="376"/>
    </location>
</feature>
<feature type="region of interest" description="Disordered" evidence="1">
    <location>
        <begin position="355"/>
        <end position="443"/>
    </location>
</feature>
<keyword evidence="3" id="KW-1185">Reference proteome</keyword>
<evidence type="ECO:0000313" key="2">
    <source>
        <dbReference type="EMBL" id="KAL2044593.1"/>
    </source>
</evidence>